<feature type="region of interest" description="Disordered" evidence="1">
    <location>
        <begin position="49"/>
        <end position="68"/>
    </location>
</feature>
<feature type="compositionally biased region" description="Basic and acidic residues" evidence="1">
    <location>
        <begin position="50"/>
        <end position="68"/>
    </location>
</feature>
<gene>
    <name evidence="2" type="ORF">SAMN05216360_102448</name>
</gene>
<protein>
    <submittedName>
        <fullName evidence="2">Uncharacterized protein</fullName>
    </submittedName>
</protein>
<evidence type="ECO:0000313" key="3">
    <source>
        <dbReference type="Proteomes" id="UP000198704"/>
    </source>
</evidence>
<evidence type="ECO:0000313" key="2">
    <source>
        <dbReference type="EMBL" id="SDM56236.1"/>
    </source>
</evidence>
<proteinExistence type="predicted"/>
<dbReference type="AlphaFoldDB" id="A0A1G9U8A0"/>
<keyword evidence="3" id="KW-1185">Reference proteome</keyword>
<dbReference type="EMBL" id="FNHS01000002">
    <property type="protein sequence ID" value="SDM56236.1"/>
    <property type="molecule type" value="Genomic_DNA"/>
</dbReference>
<reference evidence="3" key="1">
    <citation type="submission" date="2016-10" db="EMBL/GenBank/DDBJ databases">
        <authorList>
            <person name="Varghese N."/>
            <person name="Submissions S."/>
        </authorList>
    </citation>
    <scope>NUCLEOTIDE SEQUENCE [LARGE SCALE GENOMIC DNA]</scope>
    <source>
        <strain evidence="3">BL47</strain>
    </source>
</reference>
<dbReference type="Proteomes" id="UP000198704">
    <property type="component" value="Unassembled WGS sequence"/>
</dbReference>
<sequence>MIHCNHRHDGEDRPVLAEVARVLAGRMVPPKNADLPTRLAELVAALLAHDGSRGDHRPGDGVRRPNDA</sequence>
<organism evidence="2 3">
    <name type="scientific">Methylobacterium phyllostachyos</name>
    <dbReference type="NCBI Taxonomy" id="582672"/>
    <lineage>
        <taxon>Bacteria</taxon>
        <taxon>Pseudomonadati</taxon>
        <taxon>Pseudomonadota</taxon>
        <taxon>Alphaproteobacteria</taxon>
        <taxon>Hyphomicrobiales</taxon>
        <taxon>Methylobacteriaceae</taxon>
        <taxon>Methylobacterium</taxon>
    </lineage>
</organism>
<name>A0A1G9U8A0_9HYPH</name>
<accession>A0A1G9U8A0</accession>
<evidence type="ECO:0000256" key="1">
    <source>
        <dbReference type="SAM" id="MobiDB-lite"/>
    </source>
</evidence>